<sequence>MGVVEWCGSRTGCRGMKLGISPQDCHIAVGSGGNRKGFMPFPSHRVSCLRG</sequence>
<proteinExistence type="predicted"/>
<dbReference type="PATRIC" id="fig|1088869.3.peg.2276"/>
<comment type="caution">
    <text evidence="1">The sequence shown here is derived from an EMBL/GenBank/DDBJ whole genome shotgun (WGS) entry which is preliminary data.</text>
</comment>
<evidence type="ECO:0000313" key="1">
    <source>
        <dbReference type="EMBL" id="EHH67289.1"/>
    </source>
</evidence>
<dbReference type="STRING" id="1088869.GMO_22830"/>
<dbReference type="AlphaFoldDB" id="G6XLN4"/>
<reference evidence="1 2" key="1">
    <citation type="submission" date="2011-10" db="EMBL/GenBank/DDBJ databases">
        <title>Genome sequence of Gluconobacter morbifer G707, isolated from Drosophila gut.</title>
        <authorList>
            <person name="Lee W.-J."/>
            <person name="Kim E.-K."/>
        </authorList>
    </citation>
    <scope>NUCLEOTIDE SEQUENCE [LARGE SCALE GENOMIC DNA]</scope>
    <source>
        <strain evidence="1 2">G707</strain>
    </source>
</reference>
<gene>
    <name evidence="1" type="ORF">GMO_22830</name>
</gene>
<evidence type="ECO:0000313" key="2">
    <source>
        <dbReference type="Proteomes" id="UP000004949"/>
    </source>
</evidence>
<protein>
    <submittedName>
        <fullName evidence="1">Uncharacterized protein</fullName>
    </submittedName>
</protein>
<keyword evidence="2" id="KW-1185">Reference proteome</keyword>
<accession>G6XLN4</accession>
<name>G6XLN4_9PROT</name>
<dbReference type="Proteomes" id="UP000004949">
    <property type="component" value="Unassembled WGS sequence"/>
</dbReference>
<dbReference type="EMBL" id="AGQV01000010">
    <property type="protein sequence ID" value="EHH67289.1"/>
    <property type="molecule type" value="Genomic_DNA"/>
</dbReference>
<organism evidence="1 2">
    <name type="scientific">Gluconobacter morbifer G707</name>
    <dbReference type="NCBI Taxonomy" id="1088869"/>
    <lineage>
        <taxon>Bacteria</taxon>
        <taxon>Pseudomonadati</taxon>
        <taxon>Pseudomonadota</taxon>
        <taxon>Alphaproteobacteria</taxon>
        <taxon>Acetobacterales</taxon>
        <taxon>Acetobacteraceae</taxon>
        <taxon>Gluconobacter</taxon>
    </lineage>
</organism>